<organism evidence="2 3">
    <name type="scientific">Sphingomonas adhaesiva</name>
    <dbReference type="NCBI Taxonomy" id="28212"/>
    <lineage>
        <taxon>Bacteria</taxon>
        <taxon>Pseudomonadati</taxon>
        <taxon>Pseudomonadota</taxon>
        <taxon>Alphaproteobacteria</taxon>
        <taxon>Sphingomonadales</taxon>
        <taxon>Sphingomonadaceae</taxon>
        <taxon>Sphingomonas</taxon>
    </lineage>
</organism>
<proteinExistence type="predicted"/>
<gene>
    <name evidence="2" type="ORF">COA07_02860</name>
</gene>
<dbReference type="EMBL" id="NWVC01000001">
    <property type="protein sequence ID" value="PCG15920.1"/>
    <property type="molecule type" value="Genomic_DNA"/>
</dbReference>
<evidence type="ECO:0000313" key="2">
    <source>
        <dbReference type="EMBL" id="PCG15920.1"/>
    </source>
</evidence>
<evidence type="ECO:0008006" key="4">
    <source>
        <dbReference type="Google" id="ProtNLM"/>
    </source>
</evidence>
<feature type="transmembrane region" description="Helical" evidence="1">
    <location>
        <begin position="32"/>
        <end position="56"/>
    </location>
</feature>
<keyword evidence="1" id="KW-0812">Transmembrane</keyword>
<comment type="caution">
    <text evidence="2">The sequence shown here is derived from an EMBL/GenBank/DDBJ whole genome shotgun (WGS) entry which is preliminary data.</text>
</comment>
<accession>A0A2A4IDL4</accession>
<keyword evidence="3" id="KW-1185">Reference proteome</keyword>
<dbReference type="Proteomes" id="UP000218323">
    <property type="component" value="Unassembled WGS sequence"/>
</dbReference>
<dbReference type="AlphaFoldDB" id="A0A2A4IDL4"/>
<name>A0A2A4IDL4_9SPHN</name>
<keyword evidence="1" id="KW-0472">Membrane</keyword>
<keyword evidence="1" id="KW-1133">Transmembrane helix</keyword>
<sequence length="330" mass="36415">MDALEDLSRRSGSGTVGAAASRRSRFVGNGRGVMLGVLALVAILTVARLVTVVWLLDAGWAWSLRQPLPPVVDRWMFPGPRAPVPLDRATWLTFADYADEGPWWEEIRPSVVGLQISAAGQVTDCWTERTSGNVELNDRACELIVKRGRFVPAYDASGRAAATEIRQRIDWAQRPYRIEPHDWSFTIDVPAQGNALRCAERFDGEPATVSAQRCAREADRVASIRSETGVSGNFRITDRQHTAVRFGAAAPELPTAAGTVRILYEEGMRMRVDEAGVARACRNDYPVGEPGMSRGKNPCNLHRRVVSSVRGGDQQWVTQNRTSLEMMSPQ</sequence>
<evidence type="ECO:0000256" key="1">
    <source>
        <dbReference type="SAM" id="Phobius"/>
    </source>
</evidence>
<reference evidence="2 3" key="1">
    <citation type="submission" date="2017-09" db="EMBL/GenBank/DDBJ databases">
        <title>Sphingomonas adhaesiva DSM 7418, whole genome shotgun sequence.</title>
        <authorList>
            <person name="Feng G."/>
            <person name="Zhu H."/>
        </authorList>
    </citation>
    <scope>NUCLEOTIDE SEQUENCE [LARGE SCALE GENOMIC DNA]</scope>
    <source>
        <strain evidence="2 3">DSM 7418</strain>
    </source>
</reference>
<protein>
    <recommendedName>
        <fullName evidence="4">TonB C-terminal domain-containing protein</fullName>
    </recommendedName>
</protein>
<evidence type="ECO:0000313" key="3">
    <source>
        <dbReference type="Proteomes" id="UP000218323"/>
    </source>
</evidence>